<evidence type="ECO:0000256" key="4">
    <source>
        <dbReference type="HAMAP-Rule" id="MF_00682"/>
    </source>
</evidence>
<dbReference type="GO" id="GO:1990230">
    <property type="term" value="C:iron-sulfur cluster transfer complex"/>
    <property type="evidence" value="ECO:0007669"/>
    <property type="project" value="TreeGrafter"/>
</dbReference>
<dbReference type="Proteomes" id="UP000294619">
    <property type="component" value="Unassembled WGS sequence"/>
</dbReference>
<organism evidence="6 8">
    <name type="scientific">Testudinibacter aquarius</name>
    <dbReference type="NCBI Taxonomy" id="1524974"/>
    <lineage>
        <taxon>Bacteria</taxon>
        <taxon>Pseudomonadati</taxon>
        <taxon>Pseudomonadota</taxon>
        <taxon>Gammaproteobacteria</taxon>
        <taxon>Pasteurellales</taxon>
        <taxon>Pasteurellaceae</taxon>
        <taxon>Testudinibacter</taxon>
    </lineage>
</organism>
<dbReference type="GO" id="GO:0001671">
    <property type="term" value="F:ATPase activator activity"/>
    <property type="evidence" value="ECO:0007669"/>
    <property type="project" value="InterPro"/>
</dbReference>
<protein>
    <recommendedName>
        <fullName evidence="4">Co-chaperone protein HscB homolog</fullName>
    </recommendedName>
</protein>
<dbReference type="SUPFAM" id="SSF46565">
    <property type="entry name" value="Chaperone J-domain"/>
    <property type="match status" value="1"/>
</dbReference>
<reference evidence="7 9" key="2">
    <citation type="submission" date="2019-05" db="EMBL/GenBank/DDBJ databases">
        <title>Pasteurellaceae isolates from reptiles.</title>
        <authorList>
            <person name="Bojesen A.M."/>
            <person name="Lund E."/>
        </authorList>
    </citation>
    <scope>NUCLEOTIDE SEQUENCE [LARGE SCALE GENOMIC DNA]</scope>
    <source>
        <strain evidence="7 9">ELNT2x</strain>
    </source>
</reference>
<dbReference type="EMBL" id="VDGV01000029">
    <property type="protein sequence ID" value="TNG92444.1"/>
    <property type="molecule type" value="Genomic_DNA"/>
</dbReference>
<sequence>MQNPFELFNLAVEFNLDTALLSQRYLSLQKAYHPDNFASSSSTEQLKAVQYAAEINDAYQVLKNPIRRAEAILQLNCTQPLNPEETVKDSEFLLQQLMLREDLEAAACGCDEAEIVALRDKAEALRRQQLQAIETAIRQSGWAELKQQIDRLKFIEKLLLEVEQIEDRLYG</sequence>
<dbReference type="Proteomes" id="UP000305526">
    <property type="component" value="Unassembled WGS sequence"/>
</dbReference>
<proteinExistence type="inferred from homology"/>
<comment type="caution">
    <text evidence="6">The sequence shown here is derived from an EMBL/GenBank/DDBJ whole genome shotgun (WGS) entry which is preliminary data.</text>
</comment>
<comment type="function">
    <text evidence="3 4">Co-chaperone involved in the maturation of iron-sulfur cluster-containing proteins. Seems to help targeting proteins to be folded toward HscA.</text>
</comment>
<dbReference type="InterPro" id="IPR001623">
    <property type="entry name" value="DnaJ_domain"/>
</dbReference>
<evidence type="ECO:0000259" key="5">
    <source>
        <dbReference type="PROSITE" id="PS50076"/>
    </source>
</evidence>
<dbReference type="RefSeq" id="WP_132966638.1">
    <property type="nucleotide sequence ID" value="NZ_LEKL01000063.1"/>
</dbReference>
<evidence type="ECO:0000256" key="2">
    <source>
        <dbReference type="ARBA" id="ARBA00023186"/>
    </source>
</evidence>
<dbReference type="SUPFAM" id="SSF47144">
    <property type="entry name" value="HSC20 (HSCB), C-terminal oligomerisation domain"/>
    <property type="match status" value="1"/>
</dbReference>
<dbReference type="PANTHER" id="PTHR14021:SF15">
    <property type="entry name" value="IRON-SULFUR CLUSTER CO-CHAPERONE PROTEIN HSCB"/>
    <property type="match status" value="1"/>
</dbReference>
<evidence type="ECO:0000256" key="1">
    <source>
        <dbReference type="ARBA" id="ARBA00010476"/>
    </source>
</evidence>
<dbReference type="InterPro" id="IPR036386">
    <property type="entry name" value="HscB_C_sf"/>
</dbReference>
<dbReference type="AlphaFoldDB" id="A0A4R3Y6G5"/>
<comment type="subunit">
    <text evidence="4">Interacts with HscA and stimulates its ATPase activity.</text>
</comment>
<evidence type="ECO:0000313" key="9">
    <source>
        <dbReference type="Proteomes" id="UP000305526"/>
    </source>
</evidence>
<evidence type="ECO:0000313" key="7">
    <source>
        <dbReference type="EMBL" id="TNG92444.1"/>
    </source>
</evidence>
<dbReference type="PROSITE" id="PS50076">
    <property type="entry name" value="DNAJ_2"/>
    <property type="match status" value="1"/>
</dbReference>
<gene>
    <name evidence="4 7" type="primary">hscB</name>
    <name evidence="6" type="ORF">EDC16_105110</name>
    <name evidence="7" type="ORF">FHQ21_04205</name>
</gene>
<dbReference type="Pfam" id="PF07743">
    <property type="entry name" value="HSCB_C"/>
    <property type="match status" value="1"/>
</dbReference>
<dbReference type="InterPro" id="IPR004640">
    <property type="entry name" value="HscB"/>
</dbReference>
<evidence type="ECO:0000313" key="8">
    <source>
        <dbReference type="Proteomes" id="UP000294619"/>
    </source>
</evidence>
<keyword evidence="9" id="KW-1185">Reference proteome</keyword>
<dbReference type="HAMAP" id="MF_00682">
    <property type="entry name" value="HscB"/>
    <property type="match status" value="1"/>
</dbReference>
<dbReference type="Gene3D" id="1.10.287.110">
    <property type="entry name" value="DnaJ domain"/>
    <property type="match status" value="1"/>
</dbReference>
<name>A0A4R3Y6G5_9PAST</name>
<dbReference type="InterPro" id="IPR009073">
    <property type="entry name" value="HscB_oligo_C"/>
</dbReference>
<feature type="domain" description="J" evidence="5">
    <location>
        <begin position="3"/>
        <end position="67"/>
    </location>
</feature>
<dbReference type="InterPro" id="IPR036869">
    <property type="entry name" value="J_dom_sf"/>
</dbReference>
<dbReference type="PANTHER" id="PTHR14021">
    <property type="entry name" value="IRON-SULFUR CLUSTER CO-CHAPERONE PROTEIN HSCB"/>
    <property type="match status" value="1"/>
</dbReference>
<dbReference type="Gene3D" id="1.20.1280.20">
    <property type="entry name" value="HscB, C-terminal domain"/>
    <property type="match status" value="1"/>
</dbReference>
<dbReference type="GO" id="GO:0044571">
    <property type="term" value="P:[2Fe-2S] cluster assembly"/>
    <property type="evidence" value="ECO:0007669"/>
    <property type="project" value="InterPro"/>
</dbReference>
<accession>A0A4R3Y6G5</accession>
<dbReference type="SMART" id="SM00271">
    <property type="entry name" value="DnaJ"/>
    <property type="match status" value="1"/>
</dbReference>
<dbReference type="Pfam" id="PF00226">
    <property type="entry name" value="DnaJ"/>
    <property type="match status" value="1"/>
</dbReference>
<evidence type="ECO:0000256" key="3">
    <source>
        <dbReference type="ARBA" id="ARBA00025596"/>
    </source>
</evidence>
<reference evidence="6 8" key="1">
    <citation type="submission" date="2019-03" db="EMBL/GenBank/DDBJ databases">
        <title>Genomic Encyclopedia of Type Strains, Phase IV (KMG-IV): sequencing the most valuable type-strain genomes for metagenomic binning, comparative biology and taxonomic classification.</title>
        <authorList>
            <person name="Goeker M."/>
        </authorList>
    </citation>
    <scope>NUCLEOTIDE SEQUENCE [LARGE SCALE GENOMIC DNA]</scope>
    <source>
        <strain evidence="6 8">DSM 28140</strain>
    </source>
</reference>
<dbReference type="GO" id="GO:0006457">
    <property type="term" value="P:protein folding"/>
    <property type="evidence" value="ECO:0007669"/>
    <property type="project" value="UniProtKB-UniRule"/>
</dbReference>
<keyword evidence="2 4" id="KW-0143">Chaperone</keyword>
<dbReference type="EMBL" id="SMCP01000005">
    <property type="protein sequence ID" value="TCV87192.1"/>
    <property type="molecule type" value="Genomic_DNA"/>
</dbReference>
<dbReference type="NCBIfam" id="TIGR00714">
    <property type="entry name" value="hscB"/>
    <property type="match status" value="1"/>
</dbReference>
<evidence type="ECO:0000313" key="6">
    <source>
        <dbReference type="EMBL" id="TCV87192.1"/>
    </source>
</evidence>
<dbReference type="GO" id="GO:0051259">
    <property type="term" value="P:protein complex oligomerization"/>
    <property type="evidence" value="ECO:0007669"/>
    <property type="project" value="InterPro"/>
</dbReference>
<dbReference type="GO" id="GO:0051087">
    <property type="term" value="F:protein-folding chaperone binding"/>
    <property type="evidence" value="ECO:0007669"/>
    <property type="project" value="InterPro"/>
</dbReference>
<dbReference type="CDD" id="cd06257">
    <property type="entry name" value="DnaJ"/>
    <property type="match status" value="1"/>
</dbReference>
<comment type="similarity">
    <text evidence="1 4">Belongs to the HscB family.</text>
</comment>